<proteinExistence type="predicted"/>
<dbReference type="HOGENOM" id="CLU_023034_5_2_9"/>
<reference evidence="3 4" key="1">
    <citation type="submission" date="2011-09" db="EMBL/GenBank/DDBJ databases">
        <authorList>
            <person name="Weinstock G."/>
            <person name="Sodergren E."/>
            <person name="Clifton S."/>
            <person name="Fulton L."/>
            <person name="Fulton B."/>
            <person name="Courtney L."/>
            <person name="Fronick C."/>
            <person name="Harrison M."/>
            <person name="Strong C."/>
            <person name="Farmer C."/>
            <person name="Delahaunty K."/>
            <person name="Markovic C."/>
            <person name="Hall O."/>
            <person name="Minx P."/>
            <person name="Tomlinson C."/>
            <person name="Mitreva M."/>
            <person name="Hou S."/>
            <person name="Chen J."/>
            <person name="Wollam A."/>
            <person name="Pepin K.H."/>
            <person name="Johnson M."/>
            <person name="Bhonagiri V."/>
            <person name="Zhang X."/>
            <person name="Suruliraj S."/>
            <person name="Warren W."/>
            <person name="Chinwalla A."/>
            <person name="Mardis E.R."/>
            <person name="Wilson R.K."/>
        </authorList>
    </citation>
    <scope>NUCLEOTIDE SEQUENCE [LARGE SCALE GENOMIC DNA]</scope>
    <source>
        <strain evidence="3 4">F0439</strain>
    </source>
</reference>
<organism evidence="3 4">
    <name type="scientific">Lentilactobacillus parafarraginis F0439</name>
    <dbReference type="NCBI Taxonomy" id="797515"/>
    <lineage>
        <taxon>Bacteria</taxon>
        <taxon>Bacillati</taxon>
        <taxon>Bacillota</taxon>
        <taxon>Bacilli</taxon>
        <taxon>Lactobacillales</taxon>
        <taxon>Lactobacillaceae</taxon>
        <taxon>Lentilactobacillus</taxon>
    </lineage>
</organism>
<dbReference type="STRING" id="797515.HMPREF9103_02958"/>
<dbReference type="PANTHER" id="PTHR33678:SF1">
    <property type="entry name" value="BLL1576 PROTEIN"/>
    <property type="match status" value="1"/>
</dbReference>
<dbReference type="PANTHER" id="PTHR33678">
    <property type="entry name" value="BLL1576 PROTEIN"/>
    <property type="match status" value="1"/>
</dbReference>
<protein>
    <submittedName>
        <fullName evidence="3">Uncharacterized protein</fullName>
    </submittedName>
</protein>
<dbReference type="InterPro" id="IPR004291">
    <property type="entry name" value="Transposase_IS66_central"/>
</dbReference>
<gene>
    <name evidence="3" type="ORF">HMPREF9103_02958</name>
</gene>
<comment type="caution">
    <text evidence="3">The sequence shown here is derived from an EMBL/GenBank/DDBJ whole genome shotgun (WGS) entry which is preliminary data.</text>
</comment>
<feature type="domain" description="Transposase IS66 central" evidence="1">
    <location>
        <begin position="4"/>
        <end position="106"/>
    </location>
</feature>
<dbReference type="Pfam" id="PF13817">
    <property type="entry name" value="DDE_Tnp_IS66_C"/>
    <property type="match status" value="1"/>
</dbReference>
<dbReference type="RefSeq" id="WP_008215153.1">
    <property type="nucleotide sequence ID" value="NZ_JH415061.1"/>
</dbReference>
<dbReference type="EMBL" id="AGEY01000201">
    <property type="protein sequence ID" value="EHL95460.1"/>
    <property type="molecule type" value="Genomic_DNA"/>
</dbReference>
<evidence type="ECO:0000313" key="4">
    <source>
        <dbReference type="Proteomes" id="UP000004625"/>
    </source>
</evidence>
<feature type="domain" description="Transposase IS66 C-terminal" evidence="2">
    <location>
        <begin position="114"/>
        <end position="154"/>
    </location>
</feature>
<accession>G9ZT86</accession>
<dbReference type="AlphaFoldDB" id="G9ZT86"/>
<dbReference type="Proteomes" id="UP000004625">
    <property type="component" value="Unassembled WGS sequence"/>
</dbReference>
<feature type="non-terminal residue" evidence="3">
    <location>
        <position position="158"/>
    </location>
</feature>
<dbReference type="InterPro" id="IPR039552">
    <property type="entry name" value="IS66_C"/>
</dbReference>
<sequence length="158" mass="17969">VSIIDQMFGLEAQLKDLKPSERLTQRRGLIQPLFDQIFTLAEKTRAIEKSKLGRAIQYLINQRSNLLVFLNDPQIALSNNIAERSIKHTVIGRKNWLFSTSQKGAKANAVFLGLCETAKANGLNVRKYLVLLFEKLPQLGEFPTNDELEAYLPWNLEV</sequence>
<evidence type="ECO:0000259" key="1">
    <source>
        <dbReference type="Pfam" id="PF03050"/>
    </source>
</evidence>
<dbReference type="InterPro" id="IPR052344">
    <property type="entry name" value="Transposase-related"/>
</dbReference>
<evidence type="ECO:0000259" key="2">
    <source>
        <dbReference type="Pfam" id="PF13817"/>
    </source>
</evidence>
<dbReference type="eggNOG" id="COG3316">
    <property type="taxonomic scope" value="Bacteria"/>
</dbReference>
<evidence type="ECO:0000313" key="3">
    <source>
        <dbReference type="EMBL" id="EHL95460.1"/>
    </source>
</evidence>
<keyword evidence="4" id="KW-1185">Reference proteome</keyword>
<name>G9ZT86_9LACO</name>
<dbReference type="Pfam" id="PF03050">
    <property type="entry name" value="DDE_Tnp_IS66"/>
    <property type="match status" value="1"/>
</dbReference>
<feature type="non-terminal residue" evidence="3">
    <location>
        <position position="1"/>
    </location>
</feature>